<evidence type="ECO:0000256" key="4">
    <source>
        <dbReference type="ARBA" id="ARBA00022452"/>
    </source>
</evidence>
<keyword evidence="14" id="KW-1185">Reference proteome</keyword>
<protein>
    <submittedName>
        <fullName evidence="13">Porin</fullName>
    </submittedName>
</protein>
<evidence type="ECO:0000313" key="13">
    <source>
        <dbReference type="EMBL" id="UZD54765.1"/>
    </source>
</evidence>
<keyword evidence="3" id="KW-0813">Transport</keyword>
<evidence type="ECO:0000259" key="12">
    <source>
        <dbReference type="Pfam" id="PF13609"/>
    </source>
</evidence>
<dbReference type="InterPro" id="IPR023614">
    <property type="entry name" value="Porin_dom_sf"/>
</dbReference>
<sequence>MKRIALVAALAAAYAAPAFAQSNVTIYGRLNVSVERQKAGGESLTGMVDNSSRIGFRGTEDLGGGLKALFMLEHGFNADTGTNQGAMWGRESWVGLEGGFGRLRLGNTPSGTYFATADYISMHNHDTGTSSDALYAYVMRDTNKISYTTPSLGGLTAELQYSLKETTTGGDNAWEIAANYQAGPLHLGGGYVKFGEDKLFVIRALYEMGAFTFGGYYERDDFDGDKRNNFRLAGMYTMGASEFHLNFGLAGDVGDLDDSGAKQFTLGYNYNLSKRTKLYAFYTRINNENNAAYAPARLQGNLSIGNGQNFSSFAVGVRHNF</sequence>
<keyword evidence="9" id="KW-0472">Membrane</keyword>
<dbReference type="Gene3D" id="2.40.160.10">
    <property type="entry name" value="Porin"/>
    <property type="match status" value="1"/>
</dbReference>
<proteinExistence type="predicted"/>
<evidence type="ECO:0000256" key="1">
    <source>
        <dbReference type="ARBA" id="ARBA00004571"/>
    </source>
</evidence>
<accession>A0ABY6MRZ0</accession>
<evidence type="ECO:0000313" key="14">
    <source>
        <dbReference type="Proteomes" id="UP001163266"/>
    </source>
</evidence>
<dbReference type="PANTHER" id="PTHR34501:SF9">
    <property type="entry name" value="MAJOR OUTER MEMBRANE PROTEIN P.IA"/>
    <property type="match status" value="1"/>
</dbReference>
<keyword evidence="10" id="KW-0998">Cell outer membrane</keyword>
<dbReference type="Proteomes" id="UP001163266">
    <property type="component" value="Chromosome"/>
</dbReference>
<dbReference type="InterPro" id="IPR033900">
    <property type="entry name" value="Gram_neg_porin_domain"/>
</dbReference>
<keyword evidence="4" id="KW-1134">Transmembrane beta strand</keyword>
<comment type="subunit">
    <text evidence="2">Homotrimer.</text>
</comment>
<dbReference type="PRINTS" id="PR00184">
    <property type="entry name" value="NEISSPPORIN"/>
</dbReference>
<organism evidence="13 14">
    <name type="scientific">Caldimonas aquatica</name>
    <dbReference type="NCBI Taxonomy" id="376175"/>
    <lineage>
        <taxon>Bacteria</taxon>
        <taxon>Pseudomonadati</taxon>
        <taxon>Pseudomonadota</taxon>
        <taxon>Betaproteobacteria</taxon>
        <taxon>Burkholderiales</taxon>
        <taxon>Sphaerotilaceae</taxon>
        <taxon>Caldimonas</taxon>
    </lineage>
</organism>
<keyword evidence="8" id="KW-0626">Porin</keyword>
<dbReference type="PANTHER" id="PTHR34501">
    <property type="entry name" value="PROTEIN YDDL-RELATED"/>
    <property type="match status" value="1"/>
</dbReference>
<feature type="chain" id="PRO_5045465461" evidence="11">
    <location>
        <begin position="21"/>
        <end position="321"/>
    </location>
</feature>
<dbReference type="RefSeq" id="WP_264892397.1">
    <property type="nucleotide sequence ID" value="NZ_CP110257.1"/>
</dbReference>
<comment type="subcellular location">
    <subcellularLocation>
        <location evidence="1">Cell outer membrane</location>
        <topology evidence="1">Multi-pass membrane protein</topology>
    </subcellularLocation>
</comment>
<name>A0ABY6MRZ0_9BURK</name>
<dbReference type="SUPFAM" id="SSF56935">
    <property type="entry name" value="Porins"/>
    <property type="match status" value="1"/>
</dbReference>
<reference evidence="13" key="1">
    <citation type="submission" date="2022-10" db="EMBL/GenBank/DDBJ databases">
        <title>Complete genome sequence of Schlegelella aquatica LMG 23380.</title>
        <authorList>
            <person name="Musilova J."/>
            <person name="Kourilova X."/>
            <person name="Bezdicek M."/>
            <person name="Hermankova K."/>
            <person name="Obruca S."/>
            <person name="Sedlar K."/>
        </authorList>
    </citation>
    <scope>NUCLEOTIDE SEQUENCE</scope>
    <source>
        <strain evidence="13">LMG 23380</strain>
    </source>
</reference>
<dbReference type="InterPro" id="IPR050298">
    <property type="entry name" value="Gram-neg_bact_OMP"/>
</dbReference>
<keyword evidence="7" id="KW-0406">Ion transport</keyword>
<feature type="signal peptide" evidence="11">
    <location>
        <begin position="1"/>
        <end position="20"/>
    </location>
</feature>
<evidence type="ECO:0000256" key="8">
    <source>
        <dbReference type="ARBA" id="ARBA00023114"/>
    </source>
</evidence>
<dbReference type="InterPro" id="IPR002299">
    <property type="entry name" value="Porin_Neis"/>
</dbReference>
<keyword evidence="5" id="KW-0812">Transmembrane</keyword>
<dbReference type="EMBL" id="CP110257">
    <property type="protein sequence ID" value="UZD54765.1"/>
    <property type="molecule type" value="Genomic_DNA"/>
</dbReference>
<dbReference type="PRINTS" id="PR00182">
    <property type="entry name" value="ECOLNEIPORIN"/>
</dbReference>
<evidence type="ECO:0000256" key="7">
    <source>
        <dbReference type="ARBA" id="ARBA00023065"/>
    </source>
</evidence>
<evidence type="ECO:0000256" key="2">
    <source>
        <dbReference type="ARBA" id="ARBA00011233"/>
    </source>
</evidence>
<evidence type="ECO:0000256" key="11">
    <source>
        <dbReference type="SAM" id="SignalP"/>
    </source>
</evidence>
<evidence type="ECO:0000256" key="5">
    <source>
        <dbReference type="ARBA" id="ARBA00022692"/>
    </source>
</evidence>
<evidence type="ECO:0000256" key="10">
    <source>
        <dbReference type="ARBA" id="ARBA00023237"/>
    </source>
</evidence>
<evidence type="ECO:0000256" key="3">
    <source>
        <dbReference type="ARBA" id="ARBA00022448"/>
    </source>
</evidence>
<gene>
    <name evidence="13" type="ORF">OMP39_14050</name>
</gene>
<keyword evidence="6 11" id="KW-0732">Signal</keyword>
<dbReference type="Pfam" id="PF13609">
    <property type="entry name" value="Porin_4"/>
    <property type="match status" value="1"/>
</dbReference>
<dbReference type="CDD" id="cd00342">
    <property type="entry name" value="gram_neg_porins"/>
    <property type="match status" value="1"/>
</dbReference>
<evidence type="ECO:0000256" key="6">
    <source>
        <dbReference type="ARBA" id="ARBA00022729"/>
    </source>
</evidence>
<feature type="domain" description="Porin" evidence="12">
    <location>
        <begin position="8"/>
        <end position="290"/>
    </location>
</feature>
<evidence type="ECO:0000256" key="9">
    <source>
        <dbReference type="ARBA" id="ARBA00023136"/>
    </source>
</evidence>
<dbReference type="InterPro" id="IPR001702">
    <property type="entry name" value="Porin_Gram-ve"/>
</dbReference>